<protein>
    <recommendedName>
        <fullName evidence="7 8">Glutamate racemase</fullName>
        <ecNumber evidence="2 8">5.1.1.3</ecNumber>
    </recommendedName>
</protein>
<evidence type="ECO:0000256" key="6">
    <source>
        <dbReference type="ARBA" id="ARBA00023316"/>
    </source>
</evidence>
<comment type="caution">
    <text evidence="9">The sequence shown here is derived from an EMBL/GenBank/DDBJ whole genome shotgun (WGS) entry which is preliminary data.</text>
</comment>
<organism evidence="9 10">
    <name type="scientific">Aliikangiella coralliicola</name>
    <dbReference type="NCBI Taxonomy" id="2592383"/>
    <lineage>
        <taxon>Bacteria</taxon>
        <taxon>Pseudomonadati</taxon>
        <taxon>Pseudomonadota</taxon>
        <taxon>Gammaproteobacteria</taxon>
        <taxon>Oceanospirillales</taxon>
        <taxon>Pleioneaceae</taxon>
        <taxon>Aliikangiella</taxon>
    </lineage>
</organism>
<dbReference type="PROSITE" id="PS00924">
    <property type="entry name" value="ASP_GLU_RACEMASE_2"/>
    <property type="match status" value="1"/>
</dbReference>
<sequence length="279" mass="31065">MHCEFAFSSKYFQDKSLWRIIINNQAIGIFDSGVGGLSVLKAIRELLPNENLIYIADSKHTPYGSRSNQFVEERVHTIAQFLVERPVKALVVACNTATAAGVHSLREKYDIPIIGLEPALKPAVEFSSSEKVGVLATQSTLDSQKYQALRSRFIEHADIIEKASPLFVELVESAPEIGTEQVAMIEAELQPFKKAKVEALVLGCTHFPFLTTVISQIMGPEVTLFESAMPVAREVKRRIENNLNSQPDSGWINYLSSAPDKAQETFNLLLKQKVDIDLF</sequence>
<keyword evidence="3 8" id="KW-0133">Cell shape</keyword>
<comment type="function">
    <text evidence="8">Provides the (R)-glutamate required for cell wall biosynthesis.</text>
</comment>
<accession>A0A545U765</accession>
<evidence type="ECO:0000313" key="9">
    <source>
        <dbReference type="EMBL" id="TQV85319.1"/>
    </source>
</evidence>
<evidence type="ECO:0000256" key="1">
    <source>
        <dbReference type="ARBA" id="ARBA00001602"/>
    </source>
</evidence>
<dbReference type="InterPro" id="IPR001920">
    <property type="entry name" value="Asp/Glu_race"/>
</dbReference>
<dbReference type="FunFam" id="3.40.50.1860:FF:000002">
    <property type="entry name" value="Glutamate racemase"/>
    <property type="match status" value="1"/>
</dbReference>
<dbReference type="GO" id="GO:0071555">
    <property type="term" value="P:cell wall organization"/>
    <property type="evidence" value="ECO:0007669"/>
    <property type="project" value="UniProtKB-KW"/>
</dbReference>
<gene>
    <name evidence="8 9" type="primary">murI</name>
    <name evidence="9" type="ORF">FLL46_19325</name>
</gene>
<evidence type="ECO:0000256" key="4">
    <source>
        <dbReference type="ARBA" id="ARBA00022984"/>
    </source>
</evidence>
<comment type="catalytic activity">
    <reaction evidence="1 8">
        <text>L-glutamate = D-glutamate</text>
        <dbReference type="Rhea" id="RHEA:12813"/>
        <dbReference type="ChEBI" id="CHEBI:29985"/>
        <dbReference type="ChEBI" id="CHEBI:29986"/>
        <dbReference type="EC" id="5.1.1.3"/>
    </reaction>
</comment>
<dbReference type="GO" id="GO:0009252">
    <property type="term" value="P:peptidoglycan biosynthetic process"/>
    <property type="evidence" value="ECO:0007669"/>
    <property type="project" value="UniProtKB-UniRule"/>
</dbReference>
<comment type="pathway">
    <text evidence="8">Cell wall biogenesis; peptidoglycan biosynthesis.</text>
</comment>
<evidence type="ECO:0000256" key="7">
    <source>
        <dbReference type="ARBA" id="ARBA00070053"/>
    </source>
</evidence>
<feature type="binding site" evidence="8">
    <location>
        <begin position="63"/>
        <end position="64"/>
    </location>
    <ligand>
        <name>substrate</name>
    </ligand>
</feature>
<feature type="active site" description="Proton donor/acceptor" evidence="8">
    <location>
        <position position="94"/>
    </location>
</feature>
<feature type="binding site" evidence="8">
    <location>
        <begin position="205"/>
        <end position="206"/>
    </location>
    <ligand>
        <name>substrate</name>
    </ligand>
</feature>
<keyword evidence="10" id="KW-1185">Reference proteome</keyword>
<dbReference type="HAMAP" id="MF_00258">
    <property type="entry name" value="Glu_racemase"/>
    <property type="match status" value="1"/>
</dbReference>
<dbReference type="InterPro" id="IPR015942">
    <property type="entry name" value="Asp/Glu/hydantoin_racemase"/>
</dbReference>
<dbReference type="UniPathway" id="UPA00219"/>
<dbReference type="GO" id="GO:0008360">
    <property type="term" value="P:regulation of cell shape"/>
    <property type="evidence" value="ECO:0007669"/>
    <property type="project" value="UniProtKB-KW"/>
</dbReference>
<evidence type="ECO:0000256" key="3">
    <source>
        <dbReference type="ARBA" id="ARBA00022960"/>
    </source>
</evidence>
<dbReference type="PANTHER" id="PTHR21198:SF2">
    <property type="entry name" value="GLUTAMATE RACEMASE"/>
    <property type="match status" value="1"/>
</dbReference>
<dbReference type="Pfam" id="PF01177">
    <property type="entry name" value="Asp_Glu_race"/>
    <property type="match status" value="1"/>
</dbReference>
<dbReference type="AlphaFoldDB" id="A0A545U765"/>
<keyword evidence="6 8" id="KW-0961">Cell wall biogenesis/degradation</keyword>
<dbReference type="EC" id="5.1.1.3" evidence="2 8"/>
<feature type="binding site" evidence="8">
    <location>
        <begin position="31"/>
        <end position="32"/>
    </location>
    <ligand>
        <name>substrate</name>
    </ligand>
</feature>
<dbReference type="SUPFAM" id="SSF53681">
    <property type="entry name" value="Aspartate/glutamate racemase"/>
    <property type="match status" value="2"/>
</dbReference>
<keyword evidence="5 8" id="KW-0413">Isomerase</keyword>
<dbReference type="InterPro" id="IPR018187">
    <property type="entry name" value="Asp/Glu_racemase_AS_1"/>
</dbReference>
<reference evidence="9 10" key="1">
    <citation type="submission" date="2019-07" db="EMBL/GenBank/DDBJ databases">
        <title>Draft genome for Aliikangiella sp. M105.</title>
        <authorList>
            <person name="Wang G."/>
        </authorList>
    </citation>
    <scope>NUCLEOTIDE SEQUENCE [LARGE SCALE GENOMIC DNA]</scope>
    <source>
        <strain evidence="9 10">M105</strain>
    </source>
</reference>
<dbReference type="EMBL" id="VIKS01000012">
    <property type="protein sequence ID" value="TQV85319.1"/>
    <property type="molecule type" value="Genomic_DNA"/>
</dbReference>
<keyword evidence="4 8" id="KW-0573">Peptidoglycan synthesis</keyword>
<evidence type="ECO:0000313" key="10">
    <source>
        <dbReference type="Proteomes" id="UP000315439"/>
    </source>
</evidence>
<evidence type="ECO:0000256" key="2">
    <source>
        <dbReference type="ARBA" id="ARBA00013090"/>
    </source>
</evidence>
<name>A0A545U765_9GAMM</name>
<proteinExistence type="inferred from homology"/>
<evidence type="ECO:0000256" key="8">
    <source>
        <dbReference type="HAMAP-Rule" id="MF_00258"/>
    </source>
</evidence>
<dbReference type="InterPro" id="IPR033134">
    <property type="entry name" value="Asp/Glu_racemase_AS_2"/>
</dbReference>
<dbReference type="Gene3D" id="3.40.50.1860">
    <property type="match status" value="2"/>
</dbReference>
<dbReference type="OrthoDB" id="9801055at2"/>
<dbReference type="NCBIfam" id="TIGR00067">
    <property type="entry name" value="glut_race"/>
    <property type="match status" value="1"/>
</dbReference>
<comment type="similarity">
    <text evidence="8">Belongs to the aspartate/glutamate racemases family.</text>
</comment>
<evidence type="ECO:0000256" key="5">
    <source>
        <dbReference type="ARBA" id="ARBA00023235"/>
    </source>
</evidence>
<feature type="active site" description="Proton donor/acceptor" evidence="8">
    <location>
        <position position="204"/>
    </location>
</feature>
<dbReference type="PROSITE" id="PS00923">
    <property type="entry name" value="ASP_GLU_RACEMASE_1"/>
    <property type="match status" value="1"/>
</dbReference>
<dbReference type="InterPro" id="IPR004391">
    <property type="entry name" value="Glu_race"/>
</dbReference>
<feature type="binding site" evidence="8">
    <location>
        <begin position="95"/>
        <end position="96"/>
    </location>
    <ligand>
        <name>substrate</name>
    </ligand>
</feature>
<dbReference type="Proteomes" id="UP000315439">
    <property type="component" value="Unassembled WGS sequence"/>
</dbReference>
<dbReference type="GO" id="GO:0008881">
    <property type="term" value="F:glutamate racemase activity"/>
    <property type="evidence" value="ECO:0007669"/>
    <property type="project" value="UniProtKB-UniRule"/>
</dbReference>
<dbReference type="PANTHER" id="PTHR21198">
    <property type="entry name" value="GLUTAMATE RACEMASE"/>
    <property type="match status" value="1"/>
</dbReference>